<dbReference type="RefSeq" id="WP_128629668.1">
    <property type="nucleotide sequence ID" value="NZ_RRCN01000001.1"/>
</dbReference>
<accession>A0A3P3TWH4</accession>
<name>A0A3P3TWH4_9BACL</name>
<dbReference type="OrthoDB" id="2614999at2"/>
<evidence type="ECO:0000313" key="2">
    <source>
        <dbReference type="Proteomes" id="UP000267017"/>
    </source>
</evidence>
<keyword evidence="2" id="KW-1185">Reference proteome</keyword>
<gene>
    <name evidence="1" type="ORF">EHV15_01180</name>
</gene>
<organism evidence="1 2">
    <name type="scientific">Paenibacillus oralis</name>
    <dbReference type="NCBI Taxonomy" id="2490856"/>
    <lineage>
        <taxon>Bacteria</taxon>
        <taxon>Bacillati</taxon>
        <taxon>Bacillota</taxon>
        <taxon>Bacilli</taxon>
        <taxon>Bacillales</taxon>
        <taxon>Paenibacillaceae</taxon>
        <taxon>Paenibacillus</taxon>
    </lineage>
</organism>
<dbReference type="EMBL" id="RRCN01000001">
    <property type="protein sequence ID" value="RRJ61739.1"/>
    <property type="molecule type" value="Genomic_DNA"/>
</dbReference>
<sequence length="134" mass="15007">MEKSRILVAASNKAGRNFVQLLLYRKVPVVALTNNKREEKLLKEMGVDEILRVNTARIKGSGVPAFPIGRVFIFETSLPLSCQYLQFIARWPCKAVTVVTTAWYPDTIYKSLGASYVVHTKNGEVGFLLSDLTE</sequence>
<comment type="caution">
    <text evidence="1">The sequence shown here is derived from an EMBL/GenBank/DDBJ whole genome shotgun (WGS) entry which is preliminary data.</text>
</comment>
<dbReference type="Proteomes" id="UP000267017">
    <property type="component" value="Unassembled WGS sequence"/>
</dbReference>
<reference evidence="1 2" key="1">
    <citation type="submission" date="2018-11" db="EMBL/GenBank/DDBJ databases">
        <title>Genome sequencing of Paenibacillus sp. KCOM 3021 (= ChDC PVNT-B20).</title>
        <authorList>
            <person name="Kook J.-K."/>
            <person name="Park S.-N."/>
            <person name="Lim Y.K."/>
        </authorList>
    </citation>
    <scope>NUCLEOTIDE SEQUENCE [LARGE SCALE GENOMIC DNA]</scope>
    <source>
        <strain evidence="1 2">KCOM 3021</strain>
    </source>
</reference>
<dbReference type="AlphaFoldDB" id="A0A3P3TWH4"/>
<protein>
    <submittedName>
        <fullName evidence="1">Uncharacterized protein</fullName>
    </submittedName>
</protein>
<evidence type="ECO:0000313" key="1">
    <source>
        <dbReference type="EMBL" id="RRJ61739.1"/>
    </source>
</evidence>
<proteinExistence type="predicted"/>